<proteinExistence type="predicted"/>
<reference evidence="2 3" key="1">
    <citation type="journal article" date="2012" name="Science">
        <title>The Paleozoic origin of enzymatic lignin decomposition reconstructed from 31 fungal genomes.</title>
        <authorList>
            <person name="Floudas D."/>
            <person name="Binder M."/>
            <person name="Riley R."/>
            <person name="Barry K."/>
            <person name="Blanchette R.A."/>
            <person name="Henrissat B."/>
            <person name="Martinez A.T."/>
            <person name="Otillar R."/>
            <person name="Spatafora J.W."/>
            <person name="Yadav J.S."/>
            <person name="Aerts A."/>
            <person name="Benoit I."/>
            <person name="Boyd A."/>
            <person name="Carlson A."/>
            <person name="Copeland A."/>
            <person name="Coutinho P.M."/>
            <person name="de Vries R.P."/>
            <person name="Ferreira P."/>
            <person name="Findley K."/>
            <person name="Foster B."/>
            <person name="Gaskell J."/>
            <person name="Glotzer D."/>
            <person name="Gorecki P."/>
            <person name="Heitman J."/>
            <person name="Hesse C."/>
            <person name="Hori C."/>
            <person name="Igarashi K."/>
            <person name="Jurgens J.A."/>
            <person name="Kallen N."/>
            <person name="Kersten P."/>
            <person name="Kohler A."/>
            <person name="Kuees U."/>
            <person name="Kumar T.K.A."/>
            <person name="Kuo A."/>
            <person name="LaButti K."/>
            <person name="Larrondo L.F."/>
            <person name="Lindquist E."/>
            <person name="Ling A."/>
            <person name="Lombard V."/>
            <person name="Lucas S."/>
            <person name="Lundell T."/>
            <person name="Martin R."/>
            <person name="McLaughlin D.J."/>
            <person name="Morgenstern I."/>
            <person name="Morin E."/>
            <person name="Murat C."/>
            <person name="Nagy L.G."/>
            <person name="Nolan M."/>
            <person name="Ohm R.A."/>
            <person name="Patyshakuliyeva A."/>
            <person name="Rokas A."/>
            <person name="Ruiz-Duenas F.J."/>
            <person name="Sabat G."/>
            <person name="Salamov A."/>
            <person name="Samejima M."/>
            <person name="Schmutz J."/>
            <person name="Slot J.C."/>
            <person name="St John F."/>
            <person name="Stenlid J."/>
            <person name="Sun H."/>
            <person name="Sun S."/>
            <person name="Syed K."/>
            <person name="Tsang A."/>
            <person name="Wiebenga A."/>
            <person name="Young D."/>
            <person name="Pisabarro A."/>
            <person name="Eastwood D.C."/>
            <person name="Martin F."/>
            <person name="Cullen D."/>
            <person name="Grigoriev I.V."/>
            <person name="Hibbett D.S."/>
        </authorList>
    </citation>
    <scope>NUCLEOTIDE SEQUENCE [LARGE SCALE GENOMIC DNA]</scope>
    <source>
        <strain evidence="2 3">DJM-731 SS1</strain>
    </source>
</reference>
<dbReference type="GeneID" id="63688986"/>
<accession>M5FQ54</accession>
<name>M5FQ54_DACPD</name>
<organism evidence="2 3">
    <name type="scientific">Dacryopinax primogenitus (strain DJM 731)</name>
    <name type="common">Brown rot fungus</name>
    <dbReference type="NCBI Taxonomy" id="1858805"/>
    <lineage>
        <taxon>Eukaryota</taxon>
        <taxon>Fungi</taxon>
        <taxon>Dikarya</taxon>
        <taxon>Basidiomycota</taxon>
        <taxon>Agaricomycotina</taxon>
        <taxon>Dacrymycetes</taxon>
        <taxon>Dacrymycetales</taxon>
        <taxon>Dacrymycetaceae</taxon>
        <taxon>Dacryopinax</taxon>
    </lineage>
</organism>
<feature type="region of interest" description="Disordered" evidence="1">
    <location>
        <begin position="1"/>
        <end position="26"/>
    </location>
</feature>
<dbReference type="Proteomes" id="UP000030653">
    <property type="component" value="Unassembled WGS sequence"/>
</dbReference>
<protein>
    <submittedName>
        <fullName evidence="2">Uncharacterized protein</fullName>
    </submittedName>
</protein>
<sequence>MITRPEAVRTSPTTFQQGCSAHPQNGPPAFVGAIGGTSDEGDGIYNTLSPQLRVLPTAYTCEIVKLHRAAAAVDFYVSYLYSLEAADFESIN</sequence>
<dbReference type="HOGENOM" id="CLU_2413223_0_0_1"/>
<evidence type="ECO:0000313" key="2">
    <source>
        <dbReference type="EMBL" id="EJT97533.1"/>
    </source>
</evidence>
<evidence type="ECO:0000313" key="3">
    <source>
        <dbReference type="Proteomes" id="UP000030653"/>
    </source>
</evidence>
<dbReference type="EMBL" id="JH795876">
    <property type="protein sequence ID" value="EJT97533.1"/>
    <property type="molecule type" value="Genomic_DNA"/>
</dbReference>
<gene>
    <name evidence="2" type="ORF">DACRYDRAFT_24939</name>
</gene>
<feature type="compositionally biased region" description="Polar residues" evidence="1">
    <location>
        <begin position="10"/>
        <end position="23"/>
    </location>
</feature>
<dbReference type="AlphaFoldDB" id="M5FQ54"/>
<dbReference type="RefSeq" id="XP_040624431.1">
    <property type="nucleotide sequence ID" value="XM_040773924.1"/>
</dbReference>
<keyword evidence="3" id="KW-1185">Reference proteome</keyword>
<evidence type="ECO:0000256" key="1">
    <source>
        <dbReference type="SAM" id="MobiDB-lite"/>
    </source>
</evidence>